<evidence type="ECO:0000313" key="3">
    <source>
        <dbReference type="Proteomes" id="UP000765509"/>
    </source>
</evidence>
<proteinExistence type="predicted"/>
<name>A0A9Q3C1R0_9BASI</name>
<feature type="region of interest" description="Disordered" evidence="1">
    <location>
        <begin position="1"/>
        <end position="83"/>
    </location>
</feature>
<dbReference type="EMBL" id="AVOT02004155">
    <property type="protein sequence ID" value="MBW0475564.1"/>
    <property type="molecule type" value="Genomic_DNA"/>
</dbReference>
<gene>
    <name evidence="2" type="ORF">O181_015279</name>
</gene>
<dbReference type="AlphaFoldDB" id="A0A9Q3C1R0"/>
<evidence type="ECO:0000256" key="1">
    <source>
        <dbReference type="SAM" id="MobiDB-lite"/>
    </source>
</evidence>
<feature type="compositionally biased region" description="Polar residues" evidence="1">
    <location>
        <begin position="61"/>
        <end position="74"/>
    </location>
</feature>
<feature type="compositionally biased region" description="Basic and acidic residues" evidence="1">
    <location>
        <begin position="1"/>
        <end position="13"/>
    </location>
</feature>
<organism evidence="2 3">
    <name type="scientific">Austropuccinia psidii MF-1</name>
    <dbReference type="NCBI Taxonomy" id="1389203"/>
    <lineage>
        <taxon>Eukaryota</taxon>
        <taxon>Fungi</taxon>
        <taxon>Dikarya</taxon>
        <taxon>Basidiomycota</taxon>
        <taxon>Pucciniomycotina</taxon>
        <taxon>Pucciniomycetes</taxon>
        <taxon>Pucciniales</taxon>
        <taxon>Sphaerophragmiaceae</taxon>
        <taxon>Austropuccinia</taxon>
    </lineage>
</organism>
<protein>
    <recommendedName>
        <fullName evidence="4">DUF4939 domain-containing protein</fullName>
    </recommendedName>
</protein>
<evidence type="ECO:0008006" key="4">
    <source>
        <dbReference type="Google" id="ProtNLM"/>
    </source>
</evidence>
<reference evidence="2" key="1">
    <citation type="submission" date="2021-03" db="EMBL/GenBank/DDBJ databases">
        <title>Draft genome sequence of rust myrtle Austropuccinia psidii MF-1, a brazilian biotype.</title>
        <authorList>
            <person name="Quecine M.C."/>
            <person name="Pachon D.M.R."/>
            <person name="Bonatelli M.L."/>
            <person name="Correr F.H."/>
            <person name="Franceschini L.M."/>
            <person name="Leite T.F."/>
            <person name="Margarido G.R.A."/>
            <person name="Almeida C.A."/>
            <person name="Ferrarezi J.A."/>
            <person name="Labate C.A."/>
        </authorList>
    </citation>
    <scope>NUCLEOTIDE SEQUENCE</scope>
    <source>
        <strain evidence="2">MF-1</strain>
    </source>
</reference>
<sequence length="189" mass="20954">MEGEVPSRKEGRVPRRSRVFSGVVGDFHGMSKNSFKGLGEDSEEEEESEGTKGVPSPVGVSESTGGKTLAQSNKPACHHPGPSVLDTTHKINKIMANIQVASSSEASRPQELKILLMKAPECFYGTQPSNFRRCIQLLQLIFHNDKENLSEGKKKVLYSISFFIGRAEKWIEPYLSNITNKEPSYLLNN</sequence>
<comment type="caution">
    <text evidence="2">The sequence shown here is derived from an EMBL/GenBank/DDBJ whole genome shotgun (WGS) entry which is preliminary data.</text>
</comment>
<evidence type="ECO:0000313" key="2">
    <source>
        <dbReference type="EMBL" id="MBW0475564.1"/>
    </source>
</evidence>
<dbReference type="Proteomes" id="UP000765509">
    <property type="component" value="Unassembled WGS sequence"/>
</dbReference>
<accession>A0A9Q3C1R0</accession>
<keyword evidence="3" id="KW-1185">Reference proteome</keyword>